<accession>A0A4V2W990</accession>
<evidence type="ECO:0000256" key="3">
    <source>
        <dbReference type="ARBA" id="ARBA00022692"/>
    </source>
</evidence>
<feature type="domain" description="ABC3 transporter permease C-terminal" evidence="8">
    <location>
        <begin position="278"/>
        <end position="391"/>
    </location>
</feature>
<evidence type="ECO:0000313" key="11">
    <source>
        <dbReference type="Proteomes" id="UP000295247"/>
    </source>
</evidence>
<keyword evidence="4 7" id="KW-1133">Transmembrane helix</keyword>
<dbReference type="EMBL" id="SMDC01000010">
    <property type="protein sequence ID" value="TCW34490.1"/>
    <property type="molecule type" value="Genomic_DNA"/>
</dbReference>
<dbReference type="Proteomes" id="UP000295247">
    <property type="component" value="Unassembled WGS sequence"/>
</dbReference>
<comment type="subcellular location">
    <subcellularLocation>
        <location evidence="1">Cell membrane</location>
        <topology evidence="1">Multi-pass membrane protein</topology>
    </subcellularLocation>
</comment>
<evidence type="ECO:0000256" key="4">
    <source>
        <dbReference type="ARBA" id="ARBA00022989"/>
    </source>
</evidence>
<feature type="domain" description="MacB-like periplasmic core" evidence="9">
    <location>
        <begin position="21"/>
        <end position="241"/>
    </location>
</feature>
<dbReference type="Pfam" id="PF02687">
    <property type="entry name" value="FtsX"/>
    <property type="match status" value="1"/>
</dbReference>
<evidence type="ECO:0000313" key="10">
    <source>
        <dbReference type="EMBL" id="TCW34490.1"/>
    </source>
</evidence>
<dbReference type="GO" id="GO:0022857">
    <property type="term" value="F:transmembrane transporter activity"/>
    <property type="evidence" value="ECO:0007669"/>
    <property type="project" value="TreeGrafter"/>
</dbReference>
<dbReference type="Pfam" id="PF12704">
    <property type="entry name" value="MacB_PCD"/>
    <property type="match status" value="1"/>
</dbReference>
<keyword evidence="5 7" id="KW-0472">Membrane</keyword>
<gene>
    <name evidence="10" type="ORF">EDC29_11035</name>
</gene>
<evidence type="ECO:0000256" key="5">
    <source>
        <dbReference type="ARBA" id="ARBA00023136"/>
    </source>
</evidence>
<organism evidence="10 11">
    <name type="scientific">Marichromatium gracile</name>
    <name type="common">Chromatium gracile</name>
    <dbReference type="NCBI Taxonomy" id="1048"/>
    <lineage>
        <taxon>Bacteria</taxon>
        <taxon>Pseudomonadati</taxon>
        <taxon>Pseudomonadota</taxon>
        <taxon>Gammaproteobacteria</taxon>
        <taxon>Chromatiales</taxon>
        <taxon>Chromatiaceae</taxon>
        <taxon>Marichromatium</taxon>
    </lineage>
</organism>
<evidence type="ECO:0000259" key="9">
    <source>
        <dbReference type="Pfam" id="PF12704"/>
    </source>
</evidence>
<dbReference type="InterPro" id="IPR050250">
    <property type="entry name" value="Macrolide_Exporter_MacB"/>
</dbReference>
<dbReference type="RefSeq" id="WP_123142471.1">
    <property type="nucleotide sequence ID" value="NZ_NRRH01000010.1"/>
</dbReference>
<keyword evidence="3 7" id="KW-0812">Transmembrane</keyword>
<dbReference type="GO" id="GO:0005886">
    <property type="term" value="C:plasma membrane"/>
    <property type="evidence" value="ECO:0007669"/>
    <property type="project" value="UniProtKB-SubCell"/>
</dbReference>
<protein>
    <submittedName>
        <fullName evidence="10">Putative ABC transport system permease protein</fullName>
    </submittedName>
</protein>
<sequence length="398" mass="42008">MRTTDLMRYALGAVGERPGRSLLTVLGIAIGVAAVVLLTAIGEGVHRFVLAEFSQFGTNLIAVSPGRTTTLGMSGALVSNVRPLSLEDARALARLPEVEAVVPVVQGNVAVEHAGRSRRTTVFGAGPGVPEIWSMRLASGRFLPERGANPPAFAVLGAELAVQLFGQHSPLGARIRVGGEPYRVIGVMARKGQMLGFDLDDTLYIPAERALALFDRDSLMEIDLLYDRHADSAVVAERVRTLLIRRHGTEDFTITTQDQMLAVLGSVLGALTTVVGALGAISLLVGGIGILTIMTIAVGERRREIGLLRALGAGREQIRWLFLLEAMLLALLGGLVGLAIGALVVVLLGLALPGLPLQPAWDFVLLAECGALLLGLVAGVVPALRAARLDPVRALHEQ</sequence>
<dbReference type="PANTHER" id="PTHR30572">
    <property type="entry name" value="MEMBRANE COMPONENT OF TRANSPORTER-RELATED"/>
    <property type="match status" value="1"/>
</dbReference>
<evidence type="ECO:0000256" key="2">
    <source>
        <dbReference type="ARBA" id="ARBA00022475"/>
    </source>
</evidence>
<reference evidence="10 11" key="1">
    <citation type="submission" date="2019-03" db="EMBL/GenBank/DDBJ databases">
        <title>Genomic Encyclopedia of Type Strains, Phase IV (KMG-IV): sequencing the most valuable type-strain genomes for metagenomic binning, comparative biology and taxonomic classification.</title>
        <authorList>
            <person name="Goeker M."/>
        </authorList>
    </citation>
    <scope>NUCLEOTIDE SEQUENCE [LARGE SCALE GENOMIC DNA]</scope>
    <source>
        <strain evidence="10 11">DSM 203</strain>
    </source>
</reference>
<feature type="transmembrane region" description="Helical" evidence="7">
    <location>
        <begin position="320"/>
        <end position="351"/>
    </location>
</feature>
<feature type="transmembrane region" description="Helical" evidence="7">
    <location>
        <begin position="267"/>
        <end position="299"/>
    </location>
</feature>
<comment type="similarity">
    <text evidence="6">Belongs to the ABC-4 integral membrane protein family.</text>
</comment>
<evidence type="ECO:0000256" key="7">
    <source>
        <dbReference type="SAM" id="Phobius"/>
    </source>
</evidence>
<evidence type="ECO:0000256" key="6">
    <source>
        <dbReference type="ARBA" id="ARBA00038076"/>
    </source>
</evidence>
<proteinExistence type="inferred from homology"/>
<name>A0A4V2W990_MARGR</name>
<dbReference type="PANTHER" id="PTHR30572:SF4">
    <property type="entry name" value="ABC TRANSPORTER PERMEASE YTRF"/>
    <property type="match status" value="1"/>
</dbReference>
<keyword evidence="2" id="KW-1003">Cell membrane</keyword>
<evidence type="ECO:0000259" key="8">
    <source>
        <dbReference type="Pfam" id="PF02687"/>
    </source>
</evidence>
<dbReference type="InterPro" id="IPR003838">
    <property type="entry name" value="ABC3_permease_C"/>
</dbReference>
<feature type="transmembrane region" description="Helical" evidence="7">
    <location>
        <begin position="363"/>
        <end position="384"/>
    </location>
</feature>
<evidence type="ECO:0000256" key="1">
    <source>
        <dbReference type="ARBA" id="ARBA00004651"/>
    </source>
</evidence>
<feature type="transmembrane region" description="Helical" evidence="7">
    <location>
        <begin position="21"/>
        <end position="41"/>
    </location>
</feature>
<dbReference type="InterPro" id="IPR025857">
    <property type="entry name" value="MacB_PCD"/>
</dbReference>
<dbReference type="AlphaFoldDB" id="A0A4V2W990"/>
<comment type="caution">
    <text evidence="10">The sequence shown here is derived from an EMBL/GenBank/DDBJ whole genome shotgun (WGS) entry which is preliminary data.</text>
</comment>